<keyword evidence="3 9" id="KW-0812">Transmembrane</keyword>
<evidence type="ECO:0000256" key="9">
    <source>
        <dbReference type="SAM" id="Phobius"/>
    </source>
</evidence>
<evidence type="ECO:0000256" key="1">
    <source>
        <dbReference type="ARBA" id="ARBA00004389"/>
    </source>
</evidence>
<dbReference type="GO" id="GO:0009966">
    <property type="term" value="P:regulation of signal transduction"/>
    <property type="evidence" value="ECO:0007669"/>
    <property type="project" value="InterPro"/>
</dbReference>
<dbReference type="GO" id="GO:0005789">
    <property type="term" value="C:endoplasmic reticulum membrane"/>
    <property type="evidence" value="ECO:0007669"/>
    <property type="project" value="UniProtKB-SubCell"/>
</dbReference>
<keyword evidence="11" id="KW-1185">Reference proteome</keyword>
<evidence type="ECO:0000256" key="7">
    <source>
        <dbReference type="ARBA" id="ARBA00023136"/>
    </source>
</evidence>
<dbReference type="PANTHER" id="PTHR31826">
    <property type="entry name" value="NICALIN"/>
    <property type="match status" value="1"/>
</dbReference>
<evidence type="ECO:0000256" key="6">
    <source>
        <dbReference type="ARBA" id="ARBA00022989"/>
    </source>
</evidence>
<feature type="transmembrane region" description="Helical" evidence="9">
    <location>
        <begin position="495"/>
        <end position="512"/>
    </location>
</feature>
<evidence type="ECO:0000256" key="4">
    <source>
        <dbReference type="ARBA" id="ARBA00022729"/>
    </source>
</evidence>
<keyword evidence="8" id="KW-0325">Glycoprotein</keyword>
<proteinExistence type="inferred from homology"/>
<keyword evidence="6 9" id="KW-1133">Transmembrane helix</keyword>
<organism evidence="10 11">
    <name type="scientific">Stylonychia lemnae</name>
    <name type="common">Ciliate</name>
    <dbReference type="NCBI Taxonomy" id="5949"/>
    <lineage>
        <taxon>Eukaryota</taxon>
        <taxon>Sar</taxon>
        <taxon>Alveolata</taxon>
        <taxon>Ciliophora</taxon>
        <taxon>Intramacronucleata</taxon>
        <taxon>Spirotrichea</taxon>
        <taxon>Stichotrichia</taxon>
        <taxon>Sporadotrichida</taxon>
        <taxon>Oxytrichidae</taxon>
        <taxon>Stylonychinae</taxon>
        <taxon>Stylonychia</taxon>
    </lineage>
</organism>
<feature type="transmembrane region" description="Helical" evidence="9">
    <location>
        <begin position="557"/>
        <end position="575"/>
    </location>
</feature>
<keyword evidence="4" id="KW-0732">Signal</keyword>
<gene>
    <name evidence="10" type="primary">Contig3423.g3660</name>
    <name evidence="10" type="ORF">STYLEM_10268</name>
</gene>
<comment type="similarity">
    <text evidence="2">Belongs to the nicastrin family.</text>
</comment>
<dbReference type="Gene3D" id="3.40.630.10">
    <property type="entry name" value="Zn peptidases"/>
    <property type="match status" value="1"/>
</dbReference>
<dbReference type="OrthoDB" id="294407at2759"/>
<evidence type="ECO:0000256" key="5">
    <source>
        <dbReference type="ARBA" id="ARBA00022824"/>
    </source>
</evidence>
<evidence type="ECO:0000256" key="3">
    <source>
        <dbReference type="ARBA" id="ARBA00022692"/>
    </source>
</evidence>
<dbReference type="InParanoid" id="A0A078AG16"/>
<evidence type="ECO:0000313" key="11">
    <source>
        <dbReference type="Proteomes" id="UP000039865"/>
    </source>
</evidence>
<comment type="subcellular location">
    <subcellularLocation>
        <location evidence="1">Endoplasmic reticulum membrane</location>
        <topology evidence="1">Single-pass membrane protein</topology>
    </subcellularLocation>
</comment>
<dbReference type="OMA" id="ATISIYF"/>
<name>A0A078AG16_STYLE</name>
<dbReference type="InterPro" id="IPR016574">
    <property type="entry name" value="Nicalin"/>
</dbReference>
<evidence type="ECO:0000313" key="10">
    <source>
        <dbReference type="EMBL" id="CDW81255.1"/>
    </source>
</evidence>
<evidence type="ECO:0008006" key="12">
    <source>
        <dbReference type="Google" id="ProtNLM"/>
    </source>
</evidence>
<keyword evidence="5" id="KW-0256">Endoplasmic reticulum</keyword>
<sequence>MTLCMYSMGSMDFEAYRLIQYTTSDGQTLGSLSNSLNFAAAHFSGDVFRKVAVIRFDELYPEVVTQVLQKNALGLLMILPADARQQSAISPKILKLWEDIQFKLATESIAVPVYFAYETDQLFDLHAQLKREALSGQTSGPQRGFSRMFNSQAEYMMILNNAEPKQLQQINLDVFYGQVNFRESQDQSNQNPLIAISTTYDALAISPELSYSIESSGSALIAELQVSKIFSQLLSELQQVNNFKFDLLFILSPTGSLNHEGTGKFLDHIPSNIRERIKFAVCLDQFVNSQAPNDLFILQGQLSDTDSTSNKFVEEFKRAAAQKNVYVQTKDIAHSYSSNRRFVQYEHQIFNEKGIPAVTISAKGERNFHRYQKYSVFDSALNNDDLRRNILIFSEALVHLVYAFHDSSINYFLDNKSLVQDSYIDQIKSFLLKNSRAPHMIQRDSVLSKEFQRLLNQNVNSVKRMGVLVKDTQFYEEKLGNKVQFYLVTSKLQELYIFLGVLAYLLALYFGLQKIQKSNKDTTPVKVEKKECKGIWKDGEQKCKRTLKKKSELLKTYGIYTLTAAYGVLLIYIAYRKMYPKEYQSEEEQEKDERKFQLTDLFYRIGGYINVFANKRTNQKQSDFYLPAKQEELQQIQTNNISNASELKDNTK</sequence>
<evidence type="ECO:0000256" key="2">
    <source>
        <dbReference type="ARBA" id="ARBA00007717"/>
    </source>
</evidence>
<accession>A0A078AG16</accession>
<keyword evidence="7 9" id="KW-0472">Membrane</keyword>
<dbReference type="SUPFAM" id="SSF53187">
    <property type="entry name" value="Zn-dependent exopeptidases"/>
    <property type="match status" value="1"/>
</dbReference>
<protein>
    <recommendedName>
        <fullName evidence="12">Nicalin</fullName>
    </recommendedName>
</protein>
<dbReference type="EMBL" id="CCKQ01009744">
    <property type="protein sequence ID" value="CDW81255.1"/>
    <property type="molecule type" value="Genomic_DNA"/>
</dbReference>
<dbReference type="Proteomes" id="UP000039865">
    <property type="component" value="Unassembled WGS sequence"/>
</dbReference>
<reference evidence="10 11" key="1">
    <citation type="submission" date="2014-06" db="EMBL/GenBank/DDBJ databases">
        <authorList>
            <person name="Swart Estienne"/>
        </authorList>
    </citation>
    <scope>NUCLEOTIDE SEQUENCE [LARGE SCALE GENOMIC DNA]</scope>
    <source>
        <strain evidence="10 11">130c</strain>
    </source>
</reference>
<evidence type="ECO:0000256" key="8">
    <source>
        <dbReference type="ARBA" id="ARBA00023180"/>
    </source>
</evidence>
<dbReference type="AlphaFoldDB" id="A0A078AG16"/>